<dbReference type="Proteomes" id="UP000177588">
    <property type="component" value="Unassembled WGS sequence"/>
</dbReference>
<dbReference type="Gene3D" id="1.10.10.10">
    <property type="entry name" value="Winged helix-like DNA-binding domain superfamily/Winged helix DNA-binding domain"/>
    <property type="match status" value="1"/>
</dbReference>
<dbReference type="EMBL" id="MHCT01000015">
    <property type="protein sequence ID" value="OGY26126.1"/>
    <property type="molecule type" value="Genomic_DNA"/>
</dbReference>
<dbReference type="InterPro" id="IPR036388">
    <property type="entry name" value="WH-like_DNA-bd_sf"/>
</dbReference>
<reference evidence="1 2" key="1">
    <citation type="journal article" date="2016" name="Nat. Commun.">
        <title>Thousands of microbial genomes shed light on interconnected biogeochemical processes in an aquifer system.</title>
        <authorList>
            <person name="Anantharaman K."/>
            <person name="Brown C.T."/>
            <person name="Hug L.A."/>
            <person name="Sharon I."/>
            <person name="Castelle C.J."/>
            <person name="Probst A.J."/>
            <person name="Thomas B.C."/>
            <person name="Singh A."/>
            <person name="Wilkins M.J."/>
            <person name="Karaoz U."/>
            <person name="Brodie E.L."/>
            <person name="Williams K.H."/>
            <person name="Hubbard S.S."/>
            <person name="Banfield J.F."/>
        </authorList>
    </citation>
    <scope>NUCLEOTIDE SEQUENCE [LARGE SCALE GENOMIC DNA]</scope>
</reference>
<organism evidence="1 2">
    <name type="scientific">Candidatus Woykebacteria bacterium RBG_16_44_10</name>
    <dbReference type="NCBI Taxonomy" id="1802597"/>
    <lineage>
        <taxon>Bacteria</taxon>
        <taxon>Candidatus Woykeibacteriota</taxon>
    </lineage>
</organism>
<evidence type="ECO:0000313" key="2">
    <source>
        <dbReference type="Proteomes" id="UP000177588"/>
    </source>
</evidence>
<accession>A0A1G1WEK4</accession>
<sequence length="74" mass="8374">MNDFRKRITTNPNILTGKPTVAGTRIPVELILKKLAQNTSIDEILSDFPRLTRKDVQAAILYAEKLVEEQVTVH</sequence>
<comment type="caution">
    <text evidence="1">The sequence shown here is derived from an EMBL/GenBank/DDBJ whole genome shotgun (WGS) entry which is preliminary data.</text>
</comment>
<dbReference type="InterPro" id="IPR007367">
    <property type="entry name" value="DUF433"/>
</dbReference>
<gene>
    <name evidence="1" type="ORF">A2Z24_01905</name>
</gene>
<dbReference type="InterPro" id="IPR009057">
    <property type="entry name" value="Homeodomain-like_sf"/>
</dbReference>
<evidence type="ECO:0008006" key="3">
    <source>
        <dbReference type="Google" id="ProtNLM"/>
    </source>
</evidence>
<dbReference type="PANTHER" id="PTHR34849:SF3">
    <property type="entry name" value="SSR2962 PROTEIN"/>
    <property type="match status" value="1"/>
</dbReference>
<evidence type="ECO:0000313" key="1">
    <source>
        <dbReference type="EMBL" id="OGY26126.1"/>
    </source>
</evidence>
<proteinExistence type="predicted"/>
<dbReference type="PANTHER" id="PTHR34849">
    <property type="entry name" value="SSL5025 PROTEIN"/>
    <property type="match status" value="1"/>
</dbReference>
<dbReference type="STRING" id="1802597.A2Z24_01905"/>
<dbReference type="AlphaFoldDB" id="A0A1G1WEK4"/>
<name>A0A1G1WEK4_9BACT</name>
<dbReference type="Pfam" id="PF04255">
    <property type="entry name" value="DUF433"/>
    <property type="match status" value="1"/>
</dbReference>
<protein>
    <recommendedName>
        <fullName evidence="3">Antitoxin</fullName>
    </recommendedName>
</protein>
<dbReference type="SUPFAM" id="SSF46689">
    <property type="entry name" value="Homeodomain-like"/>
    <property type="match status" value="1"/>
</dbReference>